<gene>
    <name evidence="9" type="ORF">JMJ56_09160</name>
</gene>
<keyword evidence="5" id="KW-0418">Kinase</keyword>
<feature type="region of interest" description="Disordered" evidence="6">
    <location>
        <begin position="654"/>
        <end position="766"/>
    </location>
</feature>
<feature type="domain" description="PAS" evidence="7">
    <location>
        <begin position="11"/>
        <end position="63"/>
    </location>
</feature>
<dbReference type="SMART" id="SM00086">
    <property type="entry name" value="PAC"/>
    <property type="match status" value="2"/>
</dbReference>
<dbReference type="NCBIfam" id="TIGR00229">
    <property type="entry name" value="sensory_box"/>
    <property type="match status" value="2"/>
</dbReference>
<dbReference type="InterPro" id="IPR000014">
    <property type="entry name" value="PAS"/>
</dbReference>
<dbReference type="Gene3D" id="3.30.450.20">
    <property type="entry name" value="PAS domain"/>
    <property type="match status" value="4"/>
</dbReference>
<comment type="catalytic activity">
    <reaction evidence="1">
        <text>ATP + protein L-histidine = ADP + protein N-phospho-L-histidine.</text>
        <dbReference type="EC" id="2.7.13.3"/>
    </reaction>
</comment>
<feature type="region of interest" description="Disordered" evidence="6">
    <location>
        <begin position="510"/>
        <end position="594"/>
    </location>
</feature>
<sequence>MSHQPVLSPTTHLLLRRISEAVPDPIAVLLAPDWRVVYANRSYRALAGMEGADIIGRKVADLFPGVIACGGLARLAEARSSGRSISSKAVRAVLRTGDPESWWDMDHHPLPDTDGDLGAVLVILRDITAEVGARQEAEAATTALRRRAEQMRLAIGAGRMYFWDFNVTTGAVEWSEGLAEACGMAPGSFGGTVEAFRKLVHPDDLARVEAAIGRALACEAAYDIEFRMLRADGGERWVLSRATVERDAAGRPVRMVGIDLDLTERKRAEIRLAESEARLRAMQEVAEFGTWEWDRDTRRQVWSPEQFALHGVPEREGAPTLERWLDLVHADDRDLLFDAARQGWAASGHRYRTLFRIRRADDGAERWLAALGRVLRAAPDGTPVRMRGINIDVTCLVGDLAQGQGWTGEHDDAALLRSVLDGSTDCTKVVEPDGTLSFMNANGLCLMEIDDFEKFRGREWASLWPEDSRARVRKAVTRALSGEADRFEALCPTARGNPKWWDVVQPAAAPGAADGRAGRRRGAREGHVAGYGRGRGAPQPLPQFRSADGRSVQGSDRPDRAPRLAVAQGRGAVREPRRSEHGCRARHSHRPDRQRAAQQCHQACLPGRWAGRGRGHRRGAGWPRCAHGRRWGPRHATGQSRNAVGTWLGLGEVAGAPGRRAGQRRELSRQGDQGQADPHAGIRPTGAGATPPCRWVTAARRPGDLRRRPAAGTDEAVPRNPVDRGGSYWGPTHRAIRRNAWDKRRGKPDRHAQGDLTLDGVSAGEG</sequence>
<dbReference type="SUPFAM" id="SSF55785">
    <property type="entry name" value="PYP-like sensor domain (PAS domain)"/>
    <property type="match status" value="4"/>
</dbReference>
<keyword evidence="4" id="KW-0808">Transferase</keyword>
<proteinExistence type="predicted"/>
<dbReference type="PROSITE" id="PS50112">
    <property type="entry name" value="PAS"/>
    <property type="match status" value="1"/>
</dbReference>
<feature type="compositionally biased region" description="Basic and acidic residues" evidence="6">
    <location>
        <begin position="572"/>
        <end position="583"/>
    </location>
</feature>
<evidence type="ECO:0000313" key="9">
    <source>
        <dbReference type="EMBL" id="MBL6078174.1"/>
    </source>
</evidence>
<dbReference type="Pfam" id="PF08447">
    <property type="entry name" value="PAS_3"/>
    <property type="match status" value="2"/>
</dbReference>
<dbReference type="Pfam" id="PF08448">
    <property type="entry name" value="PAS_4"/>
    <property type="match status" value="2"/>
</dbReference>
<evidence type="ECO:0000259" key="7">
    <source>
        <dbReference type="PROSITE" id="PS50112"/>
    </source>
</evidence>
<evidence type="ECO:0000256" key="6">
    <source>
        <dbReference type="SAM" id="MobiDB-lite"/>
    </source>
</evidence>
<evidence type="ECO:0000256" key="1">
    <source>
        <dbReference type="ARBA" id="ARBA00000085"/>
    </source>
</evidence>
<evidence type="ECO:0000313" key="10">
    <source>
        <dbReference type="Proteomes" id="UP000660885"/>
    </source>
</evidence>
<dbReference type="EC" id="2.7.13.3" evidence="2"/>
<dbReference type="Proteomes" id="UP000660885">
    <property type="component" value="Unassembled WGS sequence"/>
</dbReference>
<keyword evidence="10" id="KW-1185">Reference proteome</keyword>
<feature type="domain" description="PAC" evidence="8">
    <location>
        <begin position="222"/>
        <end position="274"/>
    </location>
</feature>
<dbReference type="InterPro" id="IPR013656">
    <property type="entry name" value="PAS_4"/>
</dbReference>
<evidence type="ECO:0000256" key="4">
    <source>
        <dbReference type="ARBA" id="ARBA00022679"/>
    </source>
</evidence>
<comment type="caution">
    <text evidence="9">The sequence shown here is derived from an EMBL/GenBank/DDBJ whole genome shotgun (WGS) entry which is preliminary data.</text>
</comment>
<protein>
    <recommendedName>
        <fullName evidence="2">histidine kinase</fullName>
        <ecNumber evidence="2">2.7.13.3</ecNumber>
    </recommendedName>
</protein>
<accession>A0ABS1U2L0</accession>
<dbReference type="InterPro" id="IPR052162">
    <property type="entry name" value="Sensor_kinase/Photoreceptor"/>
</dbReference>
<dbReference type="InterPro" id="IPR013655">
    <property type="entry name" value="PAS_fold_3"/>
</dbReference>
<evidence type="ECO:0000259" key="8">
    <source>
        <dbReference type="PROSITE" id="PS50113"/>
    </source>
</evidence>
<dbReference type="PANTHER" id="PTHR43304">
    <property type="entry name" value="PHYTOCHROME-LIKE PROTEIN CPH1"/>
    <property type="match status" value="1"/>
</dbReference>
<dbReference type="CDD" id="cd00130">
    <property type="entry name" value="PAS"/>
    <property type="match status" value="2"/>
</dbReference>
<dbReference type="PANTHER" id="PTHR43304:SF1">
    <property type="entry name" value="PAC DOMAIN-CONTAINING PROTEIN"/>
    <property type="match status" value="1"/>
</dbReference>
<dbReference type="InterPro" id="IPR001610">
    <property type="entry name" value="PAC"/>
</dbReference>
<keyword evidence="3" id="KW-0597">Phosphoprotein</keyword>
<evidence type="ECO:0000256" key="2">
    <source>
        <dbReference type="ARBA" id="ARBA00012438"/>
    </source>
</evidence>
<feature type="compositionally biased region" description="Basic and acidic residues" evidence="6">
    <location>
        <begin position="739"/>
        <end position="753"/>
    </location>
</feature>
<dbReference type="PROSITE" id="PS50113">
    <property type="entry name" value="PAC"/>
    <property type="match status" value="1"/>
</dbReference>
<evidence type="ECO:0000256" key="3">
    <source>
        <dbReference type="ARBA" id="ARBA00022553"/>
    </source>
</evidence>
<name>A0ABS1U2L0_9PROT</name>
<dbReference type="SMART" id="SM00091">
    <property type="entry name" value="PAS"/>
    <property type="match status" value="4"/>
</dbReference>
<reference evidence="9 10" key="1">
    <citation type="submission" date="2021-01" db="EMBL/GenBank/DDBJ databases">
        <title>Belnapia mucosa sp. nov. and Belnapia arida sp. nov., isolated from the Tabernas Desert (Almeria, Spain).</title>
        <authorList>
            <person name="Molina-Menor E."/>
            <person name="Vidal-Verdu A."/>
            <person name="Calonge A."/>
            <person name="Satari L."/>
            <person name="Pereto J."/>
            <person name="Porcar M."/>
        </authorList>
    </citation>
    <scope>NUCLEOTIDE SEQUENCE [LARGE SCALE GENOMIC DNA]</scope>
    <source>
        <strain evidence="9 10">T18</strain>
    </source>
</reference>
<evidence type="ECO:0000256" key="5">
    <source>
        <dbReference type="ARBA" id="ARBA00022777"/>
    </source>
</evidence>
<dbReference type="EMBL" id="JAETWB010000002">
    <property type="protein sequence ID" value="MBL6078174.1"/>
    <property type="molecule type" value="Genomic_DNA"/>
</dbReference>
<dbReference type="InterPro" id="IPR035965">
    <property type="entry name" value="PAS-like_dom_sf"/>
</dbReference>
<dbReference type="InterPro" id="IPR000700">
    <property type="entry name" value="PAS-assoc_C"/>
</dbReference>
<organism evidence="9 10">
    <name type="scientific">Belnapia arida</name>
    <dbReference type="NCBI Taxonomy" id="2804533"/>
    <lineage>
        <taxon>Bacteria</taxon>
        <taxon>Pseudomonadati</taxon>
        <taxon>Pseudomonadota</taxon>
        <taxon>Alphaproteobacteria</taxon>
        <taxon>Acetobacterales</taxon>
        <taxon>Roseomonadaceae</taxon>
        <taxon>Belnapia</taxon>
    </lineage>
</organism>
<dbReference type="Gene3D" id="2.10.70.100">
    <property type="match status" value="2"/>
</dbReference>